<accession>F8EVR9</accession>
<dbReference type="STRING" id="579138.Zymop_0493"/>
<dbReference type="GO" id="GO:0008270">
    <property type="term" value="F:zinc ion binding"/>
    <property type="evidence" value="ECO:0007669"/>
    <property type="project" value="TreeGrafter"/>
</dbReference>
<feature type="domain" description="MPN" evidence="6">
    <location>
        <begin position="17"/>
        <end position="139"/>
    </location>
</feature>
<evidence type="ECO:0000256" key="1">
    <source>
        <dbReference type="ARBA" id="ARBA00022670"/>
    </source>
</evidence>
<keyword evidence="2" id="KW-0479">Metal-binding</keyword>
<evidence type="ECO:0000313" key="7">
    <source>
        <dbReference type="EMBL" id="AEI37396.1"/>
    </source>
</evidence>
<dbReference type="PANTHER" id="PTHR34858:SF1">
    <property type="entry name" value="CYSO-CYSTEINE PEPTIDASE"/>
    <property type="match status" value="1"/>
</dbReference>
<dbReference type="SMART" id="SM00232">
    <property type="entry name" value="JAB_MPN"/>
    <property type="match status" value="1"/>
</dbReference>
<dbReference type="InterPro" id="IPR028090">
    <property type="entry name" value="JAB_dom_prok"/>
</dbReference>
<dbReference type="KEGG" id="zmp:Zymop_0493"/>
<dbReference type="Pfam" id="PF14464">
    <property type="entry name" value="Prok-JAB"/>
    <property type="match status" value="1"/>
</dbReference>
<dbReference type="EMBL" id="CP002865">
    <property type="protein sequence ID" value="AEI37396.1"/>
    <property type="molecule type" value="Genomic_DNA"/>
</dbReference>
<dbReference type="InterPro" id="IPR051929">
    <property type="entry name" value="VirAsm_ModProt"/>
</dbReference>
<dbReference type="HOGENOM" id="CLU_116765_4_1_5"/>
<evidence type="ECO:0000256" key="5">
    <source>
        <dbReference type="ARBA" id="ARBA00023049"/>
    </source>
</evidence>
<dbReference type="Gene3D" id="3.40.140.10">
    <property type="entry name" value="Cytidine Deaminase, domain 2"/>
    <property type="match status" value="1"/>
</dbReference>
<keyword evidence="4" id="KW-0862">Zinc</keyword>
<evidence type="ECO:0000256" key="4">
    <source>
        <dbReference type="ARBA" id="ARBA00022833"/>
    </source>
</evidence>
<sequence>MASSNRIQSPDKKGETLFINPNFVKKILSETRARPMLEICGLLLGSSGHVTEIMPMPNIAPNPRRFFEMETAGLITAHREARRRHLSVIGHYHSHPSGSCLPSATDAALAHYGQYWLIAAFNKIEGWYACKSGRIEGVFLPCELILHKSV</sequence>
<organism evidence="7 8">
    <name type="scientific">Zymomonas mobilis subsp. pomaceae (strain ATCC 29192 / DSM 22645 / JCM 10191 / CCUG 17912 / NBRC 13757 / NCIMB 11200 / NRRL B-4491 / Barker I)</name>
    <dbReference type="NCBI Taxonomy" id="579138"/>
    <lineage>
        <taxon>Bacteria</taxon>
        <taxon>Pseudomonadati</taxon>
        <taxon>Pseudomonadota</taxon>
        <taxon>Alphaproteobacteria</taxon>
        <taxon>Sphingomonadales</taxon>
        <taxon>Zymomonadaceae</taxon>
        <taxon>Zymomonas</taxon>
    </lineage>
</organism>
<reference evidence="7 8" key="1">
    <citation type="journal article" date="2011" name="J. Bacteriol.">
        <title>Genome sequence of the ethanol-producing Zymomonas mobilis subsp. pomaceae lectotype strain ATCC 29192.</title>
        <authorList>
            <person name="Kouvelis V.N."/>
            <person name="Davenport K.W."/>
            <person name="Brettin T.S."/>
            <person name="Bruce D."/>
            <person name="Detter C."/>
            <person name="Han C.S."/>
            <person name="Nolan M."/>
            <person name="Tapia R."/>
            <person name="Damoulaki A."/>
            <person name="Kyrpides N.C."/>
            <person name="Typas M.A."/>
            <person name="Pappas K.M."/>
        </authorList>
    </citation>
    <scope>NUCLEOTIDE SEQUENCE [LARGE SCALE GENOMIC DNA]</scope>
    <source>
        <strain evidence="8">ATCC 29192 / DSM 22645 / JCM 10191 / CCUG 17912 / NBRC 13757 / NCIMB 11200 / NRRL B-4491 / Barker I</strain>
    </source>
</reference>
<dbReference type="eggNOG" id="COG1310">
    <property type="taxonomic scope" value="Bacteria"/>
</dbReference>
<evidence type="ECO:0000259" key="6">
    <source>
        <dbReference type="PROSITE" id="PS50249"/>
    </source>
</evidence>
<dbReference type="Proteomes" id="UP000000491">
    <property type="component" value="Chromosome"/>
</dbReference>
<protein>
    <submittedName>
        <fullName evidence="7">Mov34/MPN/PAD-1 family protein</fullName>
    </submittedName>
</protein>
<dbReference type="PROSITE" id="PS50249">
    <property type="entry name" value="MPN"/>
    <property type="match status" value="1"/>
</dbReference>
<proteinExistence type="predicted"/>
<evidence type="ECO:0000256" key="3">
    <source>
        <dbReference type="ARBA" id="ARBA00022801"/>
    </source>
</evidence>
<dbReference type="PATRIC" id="fig|579138.3.peg.518"/>
<dbReference type="PANTHER" id="PTHR34858">
    <property type="entry name" value="CYSO-CYSTEINE PEPTIDASE"/>
    <property type="match status" value="1"/>
</dbReference>
<gene>
    <name evidence="7" type="ordered locus">Zymop_0493</name>
</gene>
<dbReference type="AlphaFoldDB" id="F8EVR9"/>
<name>F8EVR9_ZYMMT</name>
<evidence type="ECO:0000313" key="8">
    <source>
        <dbReference type="Proteomes" id="UP000000491"/>
    </source>
</evidence>
<dbReference type="CDD" id="cd08070">
    <property type="entry name" value="MPN_like"/>
    <property type="match status" value="1"/>
</dbReference>
<dbReference type="GO" id="GO:0006508">
    <property type="term" value="P:proteolysis"/>
    <property type="evidence" value="ECO:0007669"/>
    <property type="project" value="UniProtKB-KW"/>
</dbReference>
<keyword evidence="3" id="KW-0378">Hydrolase</keyword>
<dbReference type="GO" id="GO:0008235">
    <property type="term" value="F:metalloexopeptidase activity"/>
    <property type="evidence" value="ECO:0007669"/>
    <property type="project" value="TreeGrafter"/>
</dbReference>
<keyword evidence="1" id="KW-0645">Protease</keyword>
<dbReference type="InterPro" id="IPR000555">
    <property type="entry name" value="JAMM/MPN+_dom"/>
</dbReference>
<dbReference type="SUPFAM" id="SSF102712">
    <property type="entry name" value="JAB1/MPN domain"/>
    <property type="match status" value="1"/>
</dbReference>
<dbReference type="RefSeq" id="WP_013933795.1">
    <property type="nucleotide sequence ID" value="NC_015709.1"/>
</dbReference>
<evidence type="ECO:0000256" key="2">
    <source>
        <dbReference type="ARBA" id="ARBA00022723"/>
    </source>
</evidence>
<dbReference type="InterPro" id="IPR037518">
    <property type="entry name" value="MPN"/>
</dbReference>
<keyword evidence="5" id="KW-0482">Metalloprotease</keyword>